<dbReference type="NCBIfam" id="TIGR02257">
    <property type="entry name" value="cobalto_cobN"/>
    <property type="match status" value="1"/>
</dbReference>
<dbReference type="Proteomes" id="UP000238218">
    <property type="component" value="Unassembled WGS sequence"/>
</dbReference>
<dbReference type="CDD" id="cd10150">
    <property type="entry name" value="CobN_like"/>
    <property type="match status" value="1"/>
</dbReference>
<evidence type="ECO:0000313" key="3">
    <source>
        <dbReference type="Proteomes" id="UP000238218"/>
    </source>
</evidence>
<proteinExistence type="predicted"/>
<dbReference type="InterPro" id="IPR011953">
    <property type="entry name" value="Cobalto_CobN"/>
</dbReference>
<dbReference type="PANTHER" id="PTHR44119">
    <property type="entry name" value="MAGNESIUM-CHELATASE SUBUNIT CHLH, CHLOROPLASTIC"/>
    <property type="match status" value="1"/>
</dbReference>
<dbReference type="EMBL" id="PVWP01000002">
    <property type="protein sequence ID" value="PSB38729.1"/>
    <property type="molecule type" value="Genomic_DNA"/>
</dbReference>
<protein>
    <submittedName>
        <fullName evidence="2">Cobaltochelatase subunit CobN</fullName>
    </submittedName>
</protein>
<gene>
    <name evidence="2" type="primary">cobN</name>
    <name evidence="2" type="ORF">C7B81_04015</name>
</gene>
<dbReference type="PANTHER" id="PTHR44119:SF4">
    <property type="entry name" value="AEROBIC COBALTOCHELATASE SUBUNIT COBN"/>
    <property type="match status" value="1"/>
</dbReference>
<feature type="domain" description="CobN/magnesium chelatase" evidence="1">
    <location>
        <begin position="143"/>
        <end position="1239"/>
    </location>
</feature>
<sequence length="1259" mass="135450">MHRLASIAGDRTEDDGGLFVEQPAAPVVLLSSADTDLLAVAQLLAAEPELLPGELRALNLSALQHPAVIDHYVATSLASTRLVVVRLLGGRGHWSYGLECLRQWAAAAQGRQLLVLAGTAEEERALACLGNLDGPLASACAACLREGGAANLRLLLRTLAGLLAGESPEPPWPVPAADPLPHDWRDEPGSRVGVILYRALWQAGDLALMEALLEALRARGLAPRALWVSSLRDGAVQRGVGDLLAREGAEAVLCGTGFASVSFEEAGLGAPLWERLGVPVLQVLCSGRSRDAWRSSSIGLAPLDLSLQVALPELDGRLTTRVGAFKEWSATSDSLATALHRYVPDRERLDWIARLTGAWIDLRRTPAAGRRVALVLANYPNRNSRLANGVGLDTPASAALMLGWLAEAGYDLGAAVDLPNDGDVLIHRLLEGRSNDPESGHRPPLDHLPLATYQAWYATLPPEGRQRLEAVWGPPEADAGLEPAVLADGVMGPAFPVRGLRFGRVLLLIQPERGYDRDPSLSYHSPDLPPTHAYLAQYLWLRQGFGAQAVVHVGKHGNLEWLPGKGLGLSQDCFPEWALGPLPHLYPFIVNDPGEGSQAKRRAQAVILDHLTPPLGRAGLHGDLQGLEALLDEYWEARQLGSARAPLLRERLGQRLLELQLPATAQPDLDGQLEAADGYLCELKEAQIRLGLHTFGTLPAPARLAELLLCLARAPQAGVPGLTQALALDLGLDLDPWSDPEEAPLSTADRGRLTALRGSGPRLRHAGDGVALLEACALGLVEAELGGAPGRAAVAPETPVVPGVPVVPGSATERALGHLRRALLPPLLACGAAERQSLLTGLAGGRIAAGPSGAPTRGRPDLLPTGRNFYSVDLRGLPTEAAWDLGRRSAELLLQLHLQEEGDDLRSLALSVWGTATMRNGGEDIGQALALMGVRPVWDGPTRRLVDVEVIPLRLLGRPRVDVTLRISGLFRDAFPQLVGWFNRATRLVAGLDEAPEDNPLAASARQEGHGGRIYGSAPGAYGAGLQGLIDSGHWEERGDLGEAFLNWSAWRYDGDPGDTAGGGAIEARADRAGLERRLASVQVVLHNQDNREHDLLDSDDYYQFQGGLSAAAETLQGRAPALWFGDHSRSQRPRLHRLEREFDKVLRSRLLNPRWIAAMQEHGYKGGFEMAASLDYLFAYDASTGRVPDWGYGAISAAWLEDGAVRAFLGRANPWALRDMAERLLEAHHRGLWDGADPERLERLRQLVLESESLVEQR</sequence>
<dbReference type="Pfam" id="PF02514">
    <property type="entry name" value="CobN-Mg_chel"/>
    <property type="match status" value="1"/>
</dbReference>
<reference evidence="2 3" key="1">
    <citation type="submission" date="2018-02" db="EMBL/GenBank/DDBJ databases">
        <authorList>
            <person name="Moore K."/>
            <person name="Momper L."/>
        </authorList>
    </citation>
    <scope>NUCLEOTIDE SEQUENCE [LARGE SCALE GENOMIC DNA]</scope>
    <source>
        <strain evidence="2 3">CCALA 015</strain>
    </source>
</reference>
<reference evidence="2 3" key="2">
    <citation type="submission" date="2018-03" db="EMBL/GenBank/DDBJ databases">
        <title>The ancient ancestry and fast evolution of plastids.</title>
        <authorList>
            <person name="Moore K.R."/>
            <person name="Magnabosco C."/>
            <person name="Momper L."/>
            <person name="Gold D.A."/>
            <person name="Bosak T."/>
            <person name="Fournier G.P."/>
        </authorList>
    </citation>
    <scope>NUCLEOTIDE SEQUENCE [LARGE SCALE GENOMIC DNA]</scope>
    <source>
        <strain evidence="2 3">CCALA 015</strain>
    </source>
</reference>
<evidence type="ECO:0000313" key="2">
    <source>
        <dbReference type="EMBL" id="PSB38729.1"/>
    </source>
</evidence>
<accession>A0ABX5FA85</accession>
<dbReference type="InterPro" id="IPR003672">
    <property type="entry name" value="CobN/Mg_chltase"/>
</dbReference>
<evidence type="ECO:0000259" key="1">
    <source>
        <dbReference type="Pfam" id="PF02514"/>
    </source>
</evidence>
<keyword evidence="3" id="KW-1185">Reference proteome</keyword>
<dbReference type="RefSeq" id="WP_106220003.1">
    <property type="nucleotide sequence ID" value="NZ_PVWP01000002.1"/>
</dbReference>
<organism evidence="2 3">
    <name type="scientific">Aphanothece cf. minutissima CCALA 015</name>
    <dbReference type="NCBI Taxonomy" id="2107695"/>
    <lineage>
        <taxon>Bacteria</taxon>
        <taxon>Bacillati</taxon>
        <taxon>Cyanobacteriota</taxon>
        <taxon>Cyanophyceae</taxon>
        <taxon>Oscillatoriophycideae</taxon>
        <taxon>Chroococcales</taxon>
        <taxon>Aphanothecaceae</taxon>
        <taxon>Aphanothece</taxon>
    </lineage>
</organism>
<name>A0ABX5FA85_9CHRO</name>
<comment type="caution">
    <text evidence="2">The sequence shown here is derived from an EMBL/GenBank/DDBJ whole genome shotgun (WGS) entry which is preliminary data.</text>
</comment>